<gene>
    <name evidence="1" type="ORF">TPHV1_130032</name>
</gene>
<proteinExistence type="predicted"/>
<evidence type="ECO:0000313" key="1">
    <source>
        <dbReference type="EMBL" id="CEM60994.1"/>
    </source>
</evidence>
<evidence type="ECO:0000313" key="2">
    <source>
        <dbReference type="Proteomes" id="UP000042527"/>
    </source>
</evidence>
<name>A0A0B7GQZ9_TREPH</name>
<sequence>MSTNSKMLISRSFVKYMLNRNCIDKLLSCVWWGGGGELGYLFEQKILGMSSAFL</sequence>
<dbReference type="AlphaFoldDB" id="A0A0B7GQZ9"/>
<dbReference type="Proteomes" id="UP000042527">
    <property type="component" value="Unassembled WGS sequence"/>
</dbReference>
<dbReference type="EMBL" id="CDNC01000005">
    <property type="protein sequence ID" value="CEM60994.1"/>
    <property type="molecule type" value="Genomic_DNA"/>
</dbReference>
<accession>A0A0B7GQZ9</accession>
<keyword evidence="2" id="KW-1185">Reference proteome</keyword>
<reference evidence="2" key="1">
    <citation type="submission" date="2015-01" db="EMBL/GenBank/DDBJ databases">
        <authorList>
            <person name="Manzoor Shahid"/>
            <person name="Zubair Saima"/>
        </authorList>
    </citation>
    <scope>NUCLEOTIDE SEQUENCE [LARGE SCALE GENOMIC DNA]</scope>
    <source>
        <strain evidence="2">V1</strain>
    </source>
</reference>
<protein>
    <submittedName>
        <fullName evidence="1">Uncharacterized protein</fullName>
    </submittedName>
</protein>
<organism evidence="1 2">
    <name type="scientific">Treponema phagedenis</name>
    <dbReference type="NCBI Taxonomy" id="162"/>
    <lineage>
        <taxon>Bacteria</taxon>
        <taxon>Pseudomonadati</taxon>
        <taxon>Spirochaetota</taxon>
        <taxon>Spirochaetia</taxon>
        <taxon>Spirochaetales</taxon>
        <taxon>Treponemataceae</taxon>
        <taxon>Treponema</taxon>
    </lineage>
</organism>